<feature type="transmembrane region" description="Helical" evidence="1">
    <location>
        <begin position="39"/>
        <end position="61"/>
    </location>
</feature>
<feature type="transmembrane region" description="Helical" evidence="1">
    <location>
        <begin position="81"/>
        <end position="100"/>
    </location>
</feature>
<feature type="transmembrane region" description="Helical" evidence="1">
    <location>
        <begin position="171"/>
        <end position="192"/>
    </location>
</feature>
<gene>
    <name evidence="2" type="ORF">FF124_19725</name>
</gene>
<dbReference type="EMBL" id="VCLB01000012">
    <property type="protein sequence ID" value="TNB46136.1"/>
    <property type="molecule type" value="Genomic_DNA"/>
</dbReference>
<evidence type="ECO:0000313" key="3">
    <source>
        <dbReference type="Proteomes" id="UP000307874"/>
    </source>
</evidence>
<proteinExistence type="predicted"/>
<keyword evidence="1" id="KW-0812">Transmembrane</keyword>
<keyword evidence="3" id="KW-1185">Reference proteome</keyword>
<dbReference type="AlphaFoldDB" id="A0A5C4JKU9"/>
<name>A0A5C4JKU9_9HYPH</name>
<feature type="transmembrane region" description="Helical" evidence="1">
    <location>
        <begin position="138"/>
        <end position="159"/>
    </location>
</feature>
<protein>
    <recommendedName>
        <fullName evidence="4">Yip1 domain-containing protein</fullName>
    </recommendedName>
</protein>
<organism evidence="2 3">
    <name type="scientific">Martelella lutilitoris</name>
    <dbReference type="NCBI Taxonomy" id="2583532"/>
    <lineage>
        <taxon>Bacteria</taxon>
        <taxon>Pseudomonadati</taxon>
        <taxon>Pseudomonadota</taxon>
        <taxon>Alphaproteobacteria</taxon>
        <taxon>Hyphomicrobiales</taxon>
        <taxon>Aurantimonadaceae</taxon>
        <taxon>Martelella</taxon>
    </lineage>
</organism>
<evidence type="ECO:0008006" key="4">
    <source>
        <dbReference type="Google" id="ProtNLM"/>
    </source>
</evidence>
<keyword evidence="1" id="KW-1133">Transmembrane helix</keyword>
<reference evidence="2 3" key="1">
    <citation type="submission" date="2019-06" db="EMBL/GenBank/DDBJ databases">
        <title>Martelella lutilitoris sp. nov., isolated from a tidal mudflat.</title>
        <authorList>
            <person name="Kim Y.-J."/>
        </authorList>
    </citation>
    <scope>NUCLEOTIDE SEQUENCE [LARGE SCALE GENOMIC DNA]</scope>
    <source>
        <strain evidence="2 3">GH2-6</strain>
    </source>
</reference>
<dbReference type="Proteomes" id="UP000307874">
    <property type="component" value="Unassembled WGS sequence"/>
</dbReference>
<sequence>MPTPGEILFYMRGLWLLIKGNPAHTRYLDFTERGLARSFWALAFSFPFMVGSEIVSLSVLVPQTITVGAREILRSALVQGLGWMGPIVVLGLVCMVSGMPRSFLKIVVATNWMSLPVNIFAALSIVLIATGLQPLASVLLLVFQAVVLAAFLVEIRIVYLLMNEKALPTAAAIIASAITALLITDIGTRYIMGG</sequence>
<evidence type="ECO:0000313" key="2">
    <source>
        <dbReference type="EMBL" id="TNB46136.1"/>
    </source>
</evidence>
<evidence type="ECO:0000256" key="1">
    <source>
        <dbReference type="SAM" id="Phobius"/>
    </source>
</evidence>
<keyword evidence="1" id="KW-0472">Membrane</keyword>
<dbReference type="OrthoDB" id="9811204at2"/>
<feature type="transmembrane region" description="Helical" evidence="1">
    <location>
        <begin position="112"/>
        <end position="132"/>
    </location>
</feature>
<comment type="caution">
    <text evidence="2">The sequence shown here is derived from an EMBL/GenBank/DDBJ whole genome shotgun (WGS) entry which is preliminary data.</text>
</comment>
<accession>A0A5C4JKU9</accession>
<dbReference type="RefSeq" id="WP_138750196.1">
    <property type="nucleotide sequence ID" value="NZ_VCLB01000012.1"/>
</dbReference>